<evidence type="ECO:0000313" key="2">
    <source>
        <dbReference type="EMBL" id="KAL3661916.1"/>
    </source>
</evidence>
<dbReference type="EMBL" id="JBIMZQ010000034">
    <property type="protein sequence ID" value="KAL3661916.1"/>
    <property type="molecule type" value="Genomic_DNA"/>
</dbReference>
<protein>
    <recommendedName>
        <fullName evidence="4">Subtilisin</fullName>
    </recommendedName>
</protein>
<comment type="caution">
    <text evidence="2">The sequence shown here is derived from an EMBL/GenBank/DDBJ whole genome shotgun (WGS) entry which is preliminary data.</text>
</comment>
<keyword evidence="3" id="KW-1185">Reference proteome</keyword>
<sequence length="270" mass="29190">MVIEAATIQVASLADFHLDPETHMEHSVEAIPSSQSTVTDPSPPSTPRPRFLHTMDTRSSQSTITEPSTPKTPEHPTRTSLAGSHVSAPRTPQPFVSSQAFTVEIPWTPQGASRAELRRLGIDAAKIPPWFAECYDSDGYDTDALICLAKTAPLSPAKSLVSSPGFAIVGATDVHSARDEWGMGNWPNDVVFLESNYNPHNWKFSAVSAGFNGGGDCGCKQRCNALTAQTPSARAFLPRRIVHLGELEETRLVRVELLLSAETRGRGCEA</sequence>
<gene>
    <name evidence="2" type="ORF">V7S43_013209</name>
</gene>
<dbReference type="Proteomes" id="UP001632037">
    <property type="component" value="Unassembled WGS sequence"/>
</dbReference>
<organism evidence="2 3">
    <name type="scientific">Phytophthora oleae</name>
    <dbReference type="NCBI Taxonomy" id="2107226"/>
    <lineage>
        <taxon>Eukaryota</taxon>
        <taxon>Sar</taxon>
        <taxon>Stramenopiles</taxon>
        <taxon>Oomycota</taxon>
        <taxon>Peronosporomycetes</taxon>
        <taxon>Peronosporales</taxon>
        <taxon>Peronosporaceae</taxon>
        <taxon>Phytophthora</taxon>
    </lineage>
</organism>
<evidence type="ECO:0000256" key="1">
    <source>
        <dbReference type="SAM" id="MobiDB-lite"/>
    </source>
</evidence>
<dbReference type="AlphaFoldDB" id="A0ABD3F8B8"/>
<feature type="compositionally biased region" description="Polar residues" evidence="1">
    <location>
        <begin position="57"/>
        <end position="71"/>
    </location>
</feature>
<reference evidence="2 3" key="1">
    <citation type="submission" date="2024-09" db="EMBL/GenBank/DDBJ databases">
        <title>Genome sequencing and assembly of Phytophthora oleae, isolate VK10A, causative agent of rot of olive drupes.</title>
        <authorList>
            <person name="Conti Taguali S."/>
            <person name="Riolo M."/>
            <person name="La Spada F."/>
            <person name="Cacciola S.O."/>
            <person name="Dionisio G."/>
        </authorList>
    </citation>
    <scope>NUCLEOTIDE SEQUENCE [LARGE SCALE GENOMIC DNA]</scope>
    <source>
        <strain evidence="2 3">VK10A</strain>
    </source>
</reference>
<accession>A0ABD3F8B8</accession>
<name>A0ABD3F8B8_9STRA</name>
<proteinExistence type="predicted"/>
<feature type="region of interest" description="Disordered" evidence="1">
    <location>
        <begin position="25"/>
        <end position="90"/>
    </location>
</feature>
<evidence type="ECO:0000313" key="3">
    <source>
        <dbReference type="Proteomes" id="UP001632037"/>
    </source>
</evidence>
<evidence type="ECO:0008006" key="4">
    <source>
        <dbReference type="Google" id="ProtNLM"/>
    </source>
</evidence>